<accession>A0A0F9KML7</accession>
<dbReference type="AlphaFoldDB" id="A0A0F9KML7"/>
<dbReference type="EMBL" id="LAZR01007731">
    <property type="protein sequence ID" value="KKM83319.1"/>
    <property type="molecule type" value="Genomic_DNA"/>
</dbReference>
<reference evidence="1" key="1">
    <citation type="journal article" date="2015" name="Nature">
        <title>Complex archaea that bridge the gap between prokaryotes and eukaryotes.</title>
        <authorList>
            <person name="Spang A."/>
            <person name="Saw J.H."/>
            <person name="Jorgensen S.L."/>
            <person name="Zaremba-Niedzwiedzka K."/>
            <person name="Martijn J."/>
            <person name="Lind A.E."/>
            <person name="van Eijk R."/>
            <person name="Schleper C."/>
            <person name="Guy L."/>
            <person name="Ettema T.J."/>
        </authorList>
    </citation>
    <scope>NUCLEOTIDE SEQUENCE</scope>
</reference>
<gene>
    <name evidence="1" type="ORF">LCGC14_1310530</name>
</gene>
<organism evidence="1">
    <name type="scientific">marine sediment metagenome</name>
    <dbReference type="NCBI Taxonomy" id="412755"/>
    <lineage>
        <taxon>unclassified sequences</taxon>
        <taxon>metagenomes</taxon>
        <taxon>ecological metagenomes</taxon>
    </lineage>
</organism>
<name>A0A0F9KML7_9ZZZZ</name>
<protein>
    <submittedName>
        <fullName evidence="1">Uncharacterized protein</fullName>
    </submittedName>
</protein>
<evidence type="ECO:0000313" key="1">
    <source>
        <dbReference type="EMBL" id="KKM83319.1"/>
    </source>
</evidence>
<proteinExistence type="predicted"/>
<comment type="caution">
    <text evidence="1">The sequence shown here is derived from an EMBL/GenBank/DDBJ whole genome shotgun (WGS) entry which is preliminary data.</text>
</comment>
<sequence length="113" mass="13185">MTRIETPTKYVEVHLDNGAAVEWAETKNLDIFLLWQIPGYSAQMFESTTQDRVEGLITYLNSFENFQNQIRHFADKSIEIDLDTQEQTEGIDIGSELQEEFRDHIQNLLYGIK</sequence>